<dbReference type="Gene3D" id="3.40.1400.10">
    <property type="entry name" value="Sugar-phosphate isomerase, RpiB/LacA/LacB"/>
    <property type="match status" value="1"/>
</dbReference>
<evidence type="ECO:0000313" key="2">
    <source>
        <dbReference type="EMBL" id="PIZ14851.1"/>
    </source>
</evidence>
<comment type="caution">
    <text evidence="2">The sequence shown here is derived from an EMBL/GenBank/DDBJ whole genome shotgun (WGS) entry which is preliminary data.</text>
</comment>
<dbReference type="NCBIfam" id="NF006753">
    <property type="entry name" value="PRK09273.1"/>
    <property type="match status" value="1"/>
</dbReference>
<evidence type="ECO:0000313" key="3">
    <source>
        <dbReference type="Proteomes" id="UP000229307"/>
    </source>
</evidence>
<keyword evidence="2" id="KW-0413">Isomerase</keyword>
<protein>
    <submittedName>
        <fullName evidence="2">Ribose-5-phosphate isomerase</fullName>
    </submittedName>
</protein>
<dbReference type="InterPro" id="IPR003500">
    <property type="entry name" value="RpiB_LacA_LacB"/>
</dbReference>
<dbReference type="AlphaFoldDB" id="A0A2M7S5P3"/>
<dbReference type="InterPro" id="IPR036569">
    <property type="entry name" value="RpiB_LacA_LacB_sf"/>
</dbReference>
<dbReference type="Pfam" id="PF02502">
    <property type="entry name" value="LacAB_rpiB"/>
    <property type="match status" value="1"/>
</dbReference>
<dbReference type="Proteomes" id="UP000229307">
    <property type="component" value="Unassembled WGS sequence"/>
</dbReference>
<proteinExistence type="inferred from homology"/>
<organism evidence="2 3">
    <name type="scientific">Candidatus Desantisbacteria bacterium CG_4_10_14_0_8_um_filter_48_22</name>
    <dbReference type="NCBI Taxonomy" id="1974543"/>
    <lineage>
        <taxon>Bacteria</taxon>
        <taxon>Candidatus Desantisiibacteriota</taxon>
    </lineage>
</organism>
<comment type="similarity">
    <text evidence="1">Belongs to the LacAB/RpiB family.</text>
</comment>
<dbReference type="SUPFAM" id="SSF89623">
    <property type="entry name" value="Ribose/Galactose isomerase RpiB/AlsB"/>
    <property type="match status" value="1"/>
</dbReference>
<reference evidence="3" key="1">
    <citation type="submission" date="2017-09" db="EMBL/GenBank/DDBJ databases">
        <title>Depth-based differentiation of microbial function through sediment-hosted aquifers and enrichment of novel symbionts in the deep terrestrial subsurface.</title>
        <authorList>
            <person name="Probst A.J."/>
            <person name="Ladd B."/>
            <person name="Jarett J.K."/>
            <person name="Geller-Mcgrath D.E."/>
            <person name="Sieber C.M.K."/>
            <person name="Emerson J.B."/>
            <person name="Anantharaman K."/>
            <person name="Thomas B.C."/>
            <person name="Malmstrom R."/>
            <person name="Stieglmeier M."/>
            <person name="Klingl A."/>
            <person name="Woyke T."/>
            <person name="Ryan C.M."/>
            <person name="Banfield J.F."/>
        </authorList>
    </citation>
    <scope>NUCLEOTIDE SEQUENCE [LARGE SCALE GENOMIC DNA]</scope>
</reference>
<dbReference type="EMBL" id="PFMR01000298">
    <property type="protein sequence ID" value="PIZ14851.1"/>
    <property type="molecule type" value="Genomic_DNA"/>
</dbReference>
<dbReference type="GO" id="GO:0016861">
    <property type="term" value="F:intramolecular oxidoreductase activity, interconverting aldoses and ketoses"/>
    <property type="evidence" value="ECO:0007669"/>
    <property type="project" value="UniProtKB-ARBA"/>
</dbReference>
<gene>
    <name evidence="2" type="ORF">COY52_10890</name>
</gene>
<name>A0A2M7S5P3_9BACT</name>
<accession>A0A2M7S5P3</accession>
<dbReference type="GO" id="GO:0005975">
    <property type="term" value="P:carbohydrate metabolic process"/>
    <property type="evidence" value="ECO:0007669"/>
    <property type="project" value="InterPro"/>
</dbReference>
<dbReference type="PANTHER" id="PTHR30345:SF6">
    <property type="entry name" value="RIBOSE 5-PHOSPHATE ISOMERASE"/>
    <property type="match status" value="1"/>
</dbReference>
<sequence>MRIAVVNETSAADKNKDVIAALEGRGLAVINAGMKKTGEKPELTYINTGFYAAVLLNLGRVDLVVGGCGTGQGFLNSVMQYPDVSCGLIQNPLDARLFAQINAGNCISLALNYGYGWAGDVNLKLIFDQLFSVKEFGEGYPPHRSESQKESRERLKKISGIAHRSFAEIVAAVDGAVIKPVLEYPGALEIIGIDSIKDAGLKKAFKERL</sequence>
<evidence type="ECO:0000256" key="1">
    <source>
        <dbReference type="ARBA" id="ARBA00008754"/>
    </source>
</evidence>
<dbReference type="PANTHER" id="PTHR30345">
    <property type="entry name" value="RIBOSE-5-PHOSPHATE ISOMERASE B"/>
    <property type="match status" value="1"/>
</dbReference>